<dbReference type="Pfam" id="PF04606">
    <property type="entry name" value="Ogr_Delta"/>
    <property type="match status" value="1"/>
</dbReference>
<proteinExistence type="predicted"/>
<name>A0ABR7ALU9_9SPHN</name>
<feature type="domain" description="Zinc finger Ogr/Delta-type" evidence="2">
    <location>
        <begin position="16"/>
        <end position="61"/>
    </location>
</feature>
<reference evidence="3 4" key="1">
    <citation type="submission" date="2020-08" db="EMBL/GenBank/DDBJ databases">
        <title>Putative novel bacterial strains isolated from necrotic wheat leaf tissues caused by Xanthomonas translucens.</title>
        <authorList>
            <person name="Tambong J.T."/>
        </authorList>
    </citation>
    <scope>NUCLEOTIDE SEQUENCE [LARGE SCALE GENOMIC DNA]</scope>
    <source>
        <strain evidence="4">DOAB 1063</strain>
    </source>
</reference>
<dbReference type="Proteomes" id="UP000597613">
    <property type="component" value="Unassembled WGS sequence"/>
</dbReference>
<dbReference type="EMBL" id="JACONT010000006">
    <property type="protein sequence ID" value="MBC3940927.1"/>
    <property type="molecule type" value="Genomic_DNA"/>
</dbReference>
<sequence>MTISKPTKHRIPGLSCPHCDGPAGIRNSAALTTTVRHIRYRCENDECGHVFVAELQVIRTIVPSARPNPEVRLPFSNPNVGRTRPVPANDDTRTPANDDVATSPAVIGPAPS</sequence>
<protein>
    <submittedName>
        <fullName evidence="3">Ogr/Delta-like zinc finger family protein</fullName>
    </submittedName>
</protein>
<feature type="region of interest" description="Disordered" evidence="1">
    <location>
        <begin position="67"/>
        <end position="112"/>
    </location>
</feature>
<accession>A0ABR7ALU9</accession>
<comment type="caution">
    <text evidence="3">The sequence shown here is derived from an EMBL/GenBank/DDBJ whole genome shotgun (WGS) entry which is preliminary data.</text>
</comment>
<keyword evidence="4" id="KW-1185">Reference proteome</keyword>
<evidence type="ECO:0000313" key="3">
    <source>
        <dbReference type="EMBL" id="MBC3940927.1"/>
    </source>
</evidence>
<evidence type="ECO:0000313" key="4">
    <source>
        <dbReference type="Proteomes" id="UP000597613"/>
    </source>
</evidence>
<evidence type="ECO:0000256" key="1">
    <source>
        <dbReference type="SAM" id="MobiDB-lite"/>
    </source>
</evidence>
<gene>
    <name evidence="3" type="ORF">H8S47_04420</name>
</gene>
<dbReference type="RefSeq" id="WP_187502709.1">
    <property type="nucleotide sequence ID" value="NZ_CP162536.1"/>
</dbReference>
<evidence type="ECO:0000259" key="2">
    <source>
        <dbReference type="Pfam" id="PF04606"/>
    </source>
</evidence>
<dbReference type="InterPro" id="IPR007684">
    <property type="entry name" value="Znf_Ogr/Delta"/>
</dbReference>
<organism evidence="3 4">
    <name type="scientific">Sphingomonas albertensis</name>
    <dbReference type="NCBI Taxonomy" id="2762591"/>
    <lineage>
        <taxon>Bacteria</taxon>
        <taxon>Pseudomonadati</taxon>
        <taxon>Pseudomonadota</taxon>
        <taxon>Alphaproteobacteria</taxon>
        <taxon>Sphingomonadales</taxon>
        <taxon>Sphingomonadaceae</taxon>
        <taxon>Sphingomonas</taxon>
    </lineage>
</organism>